<reference evidence="3 4" key="1">
    <citation type="submission" date="2016-12" db="EMBL/GenBank/DDBJ databases">
        <title>Complete genome sequence of Microbacterium aurum KACC 15219.</title>
        <authorList>
            <person name="Jung Y."/>
            <person name="Shin J.-H."/>
            <person name="Lee Y.-J."/>
            <person name="Yi H."/>
            <person name="Bahn Y.-S."/>
            <person name="Kim J.F."/>
            <person name="Lee D.-W."/>
        </authorList>
    </citation>
    <scope>NUCLEOTIDE SEQUENCE [LARGE SCALE GENOMIC DNA]</scope>
    <source>
        <strain evidence="3 4">KACC 15219</strain>
    </source>
</reference>
<dbReference type="RefSeq" id="WP_076689586.1">
    <property type="nucleotide sequence ID" value="NZ_CP018762.1"/>
</dbReference>
<organism evidence="3 4">
    <name type="scientific">Microbacterium aurum</name>
    <dbReference type="NCBI Taxonomy" id="36805"/>
    <lineage>
        <taxon>Bacteria</taxon>
        <taxon>Bacillati</taxon>
        <taxon>Actinomycetota</taxon>
        <taxon>Actinomycetes</taxon>
        <taxon>Micrococcales</taxon>
        <taxon>Microbacteriaceae</taxon>
        <taxon>Microbacterium</taxon>
    </lineage>
</organism>
<evidence type="ECO:0000256" key="1">
    <source>
        <dbReference type="SAM" id="MobiDB-lite"/>
    </source>
</evidence>
<accession>A0A1P8U616</accession>
<keyword evidence="2" id="KW-0472">Membrane</keyword>
<sequence length="96" mass="9574">MVDTITSLLRSLLAAIGLLALADPAASGSVATVTVMLLAAIVLIVATSGAATHVPRRGSPARPTRRSELSAPLTQSDPDAAGHVRRRGPGQAAAAA</sequence>
<protein>
    <submittedName>
        <fullName evidence="3">Uncharacterized protein</fullName>
    </submittedName>
</protein>
<dbReference type="Pfam" id="PF19950">
    <property type="entry name" value="DUF6412"/>
    <property type="match status" value="1"/>
</dbReference>
<dbReference type="Proteomes" id="UP000187185">
    <property type="component" value="Chromosome"/>
</dbReference>
<proteinExistence type="predicted"/>
<dbReference type="AlphaFoldDB" id="A0A1P8U616"/>
<dbReference type="OrthoDB" id="5083676at2"/>
<dbReference type="STRING" id="36805.BOH66_04215"/>
<evidence type="ECO:0000313" key="4">
    <source>
        <dbReference type="Proteomes" id="UP000187185"/>
    </source>
</evidence>
<evidence type="ECO:0000256" key="2">
    <source>
        <dbReference type="SAM" id="Phobius"/>
    </source>
</evidence>
<feature type="region of interest" description="Disordered" evidence="1">
    <location>
        <begin position="50"/>
        <end position="96"/>
    </location>
</feature>
<dbReference type="EMBL" id="CP018762">
    <property type="protein sequence ID" value="APZ33565.1"/>
    <property type="molecule type" value="Genomic_DNA"/>
</dbReference>
<keyword evidence="2" id="KW-1133">Transmembrane helix</keyword>
<feature type="transmembrane region" description="Helical" evidence="2">
    <location>
        <begin position="37"/>
        <end position="55"/>
    </location>
</feature>
<evidence type="ECO:0000313" key="3">
    <source>
        <dbReference type="EMBL" id="APZ33565.1"/>
    </source>
</evidence>
<dbReference type="KEGG" id="maur:BOH66_04215"/>
<keyword evidence="4" id="KW-1185">Reference proteome</keyword>
<keyword evidence="2" id="KW-0812">Transmembrane</keyword>
<name>A0A1P8U616_9MICO</name>
<gene>
    <name evidence="3" type="ORF">BOH66_04215</name>
</gene>
<dbReference type="InterPro" id="IPR045635">
    <property type="entry name" value="DUF6412"/>
</dbReference>